<keyword evidence="5 10" id="KW-0418">Kinase</keyword>
<gene>
    <name evidence="10" type="ORF">QNJ86_09100</name>
</gene>
<evidence type="ECO:0000256" key="3">
    <source>
        <dbReference type="ARBA" id="ARBA00022679"/>
    </source>
</evidence>
<keyword evidence="7" id="KW-0444">Lipid biosynthesis</keyword>
<reference evidence="10 11" key="1">
    <citation type="submission" date="2023-05" db="EMBL/GenBank/DDBJ databases">
        <title>Gordonibacter KGMB12511T sp. nov., isolated from faeces of healthy Korean.</title>
        <authorList>
            <person name="Kim H.S."/>
            <person name="Kim J.-S."/>
            <person name="Suh M.K."/>
            <person name="Eom M.K."/>
            <person name="Do H.E."/>
            <person name="Lee J.-S."/>
        </authorList>
    </citation>
    <scope>NUCLEOTIDE SEQUENCE [LARGE SCALE GENOMIC DNA]</scope>
    <source>
        <strain evidence="10 11">KGMB12511</strain>
    </source>
</reference>
<evidence type="ECO:0000256" key="7">
    <source>
        <dbReference type="ARBA" id="ARBA00023209"/>
    </source>
</evidence>
<evidence type="ECO:0000256" key="4">
    <source>
        <dbReference type="ARBA" id="ARBA00022741"/>
    </source>
</evidence>
<keyword evidence="6" id="KW-0067">ATP-binding</keyword>
<comment type="similarity">
    <text evidence="2">Belongs to the diacylglycerol/lipid kinase family.</text>
</comment>
<feature type="domain" description="DAGKc" evidence="9">
    <location>
        <begin position="3"/>
        <end position="137"/>
    </location>
</feature>
<keyword evidence="4" id="KW-0547">Nucleotide-binding</keyword>
<evidence type="ECO:0000256" key="8">
    <source>
        <dbReference type="ARBA" id="ARBA00023264"/>
    </source>
</evidence>
<comment type="cofactor">
    <cofactor evidence="1">
        <name>Mg(2+)</name>
        <dbReference type="ChEBI" id="CHEBI:18420"/>
    </cofactor>
</comment>
<dbReference type="EMBL" id="JASJEU010000018">
    <property type="protein sequence ID" value="MDJ1650954.1"/>
    <property type="molecule type" value="Genomic_DNA"/>
</dbReference>
<comment type="caution">
    <text evidence="10">The sequence shown here is derived from an EMBL/GenBank/DDBJ whole genome shotgun (WGS) entry which is preliminary data.</text>
</comment>
<dbReference type="GO" id="GO:0016301">
    <property type="term" value="F:kinase activity"/>
    <property type="evidence" value="ECO:0007669"/>
    <property type="project" value="UniProtKB-KW"/>
</dbReference>
<keyword evidence="7" id="KW-0594">Phospholipid biosynthesis</keyword>
<keyword evidence="3" id="KW-0808">Transferase</keyword>
<dbReference type="InterPro" id="IPR005218">
    <property type="entry name" value="Diacylglycerol/lipid_kinase"/>
</dbReference>
<dbReference type="InterPro" id="IPR017438">
    <property type="entry name" value="ATP-NAD_kinase_N"/>
</dbReference>
<dbReference type="Proteomes" id="UP001232750">
    <property type="component" value="Unassembled WGS sequence"/>
</dbReference>
<dbReference type="SUPFAM" id="SSF111331">
    <property type="entry name" value="NAD kinase/diacylglycerol kinase-like"/>
    <property type="match status" value="1"/>
</dbReference>
<name>A0ABT7DN34_9ACTN</name>
<dbReference type="InterPro" id="IPR016064">
    <property type="entry name" value="NAD/diacylglycerol_kinase_sf"/>
</dbReference>
<evidence type="ECO:0000313" key="10">
    <source>
        <dbReference type="EMBL" id="MDJ1650954.1"/>
    </source>
</evidence>
<dbReference type="InterPro" id="IPR045540">
    <property type="entry name" value="YegS/DAGK_C"/>
</dbReference>
<evidence type="ECO:0000256" key="5">
    <source>
        <dbReference type="ARBA" id="ARBA00022777"/>
    </source>
</evidence>
<dbReference type="PANTHER" id="PTHR12358">
    <property type="entry name" value="SPHINGOSINE KINASE"/>
    <property type="match status" value="1"/>
</dbReference>
<keyword evidence="8" id="KW-1208">Phospholipid metabolism</keyword>
<dbReference type="Gene3D" id="3.40.50.10330">
    <property type="entry name" value="Probable inorganic polyphosphate/atp-NAD kinase, domain 1"/>
    <property type="match status" value="1"/>
</dbReference>
<dbReference type="InterPro" id="IPR001206">
    <property type="entry name" value="Diacylglycerol_kinase_cat_dom"/>
</dbReference>
<evidence type="ECO:0000313" key="11">
    <source>
        <dbReference type="Proteomes" id="UP001232750"/>
    </source>
</evidence>
<dbReference type="PANTHER" id="PTHR12358:SF54">
    <property type="entry name" value="SPHINGOSINE KINASE RELATED PROTEIN"/>
    <property type="match status" value="1"/>
</dbReference>
<evidence type="ECO:0000256" key="2">
    <source>
        <dbReference type="ARBA" id="ARBA00005983"/>
    </source>
</evidence>
<evidence type="ECO:0000256" key="1">
    <source>
        <dbReference type="ARBA" id="ARBA00001946"/>
    </source>
</evidence>
<accession>A0ABT7DN34</accession>
<evidence type="ECO:0000256" key="6">
    <source>
        <dbReference type="ARBA" id="ARBA00022840"/>
    </source>
</evidence>
<dbReference type="Pfam" id="PF19279">
    <property type="entry name" value="YegS_C"/>
    <property type="match status" value="1"/>
</dbReference>
<dbReference type="Pfam" id="PF00781">
    <property type="entry name" value="DAGK_cat"/>
    <property type="match status" value="1"/>
</dbReference>
<organism evidence="10 11">
    <name type="scientific">Gordonibacter faecis</name>
    <dbReference type="NCBI Taxonomy" id="3047475"/>
    <lineage>
        <taxon>Bacteria</taxon>
        <taxon>Bacillati</taxon>
        <taxon>Actinomycetota</taxon>
        <taxon>Coriobacteriia</taxon>
        <taxon>Eggerthellales</taxon>
        <taxon>Eggerthellaceae</taxon>
        <taxon>Gordonibacter</taxon>
    </lineage>
</organism>
<dbReference type="SMART" id="SM00046">
    <property type="entry name" value="DAGKc"/>
    <property type="match status" value="1"/>
</dbReference>
<protein>
    <submittedName>
        <fullName evidence="10">Diacylglycerol kinase family lipid kinase</fullName>
    </submittedName>
</protein>
<dbReference type="NCBIfam" id="TIGR00147">
    <property type="entry name" value="YegS/Rv2252/BmrU family lipid kinase"/>
    <property type="match status" value="1"/>
</dbReference>
<dbReference type="PROSITE" id="PS50146">
    <property type="entry name" value="DAGK"/>
    <property type="match status" value="1"/>
</dbReference>
<evidence type="ECO:0000259" key="9">
    <source>
        <dbReference type="PROSITE" id="PS50146"/>
    </source>
</evidence>
<sequence length="305" mass="32369">MPTLLGKTLLIANPAAQNGRGAVAAERAADLLRAALGDDALAVEFTKRPHHAVDLTAAASDYRTVLALGGDGVIHEVANGLMRLAAEARPQFGIVPVGSGNDYARTLGMSTDVDKAVAQLLTAEAHPADVGTVNGHYFVETLSFGLDAAIALDTVERRKRTGRTGTILYAEAGVDQLLHHLFARPYRASFDGGAPVAGESIMFAVQVGPTYGGGFRICPDARIDDGLLDICIAHPPVTIFRAAVIFLAAKFGCHTGFKQIELLRIRKLHVEFDEAPPAQMDGEPIESRSFDVAVEPAALRVLMPQ</sequence>
<keyword evidence="11" id="KW-1185">Reference proteome</keyword>
<keyword evidence="7" id="KW-0443">Lipid metabolism</keyword>
<dbReference type="Gene3D" id="2.60.200.40">
    <property type="match status" value="1"/>
</dbReference>
<dbReference type="InterPro" id="IPR050187">
    <property type="entry name" value="Lipid_Phosphate_FormReg"/>
</dbReference>
<dbReference type="RefSeq" id="WP_283832296.1">
    <property type="nucleotide sequence ID" value="NZ_JASJEU010000018.1"/>
</dbReference>
<proteinExistence type="inferred from homology"/>